<evidence type="ECO:0000256" key="1">
    <source>
        <dbReference type="SAM" id="MobiDB-lite"/>
    </source>
</evidence>
<reference evidence="2" key="1">
    <citation type="submission" date="2020-07" db="EMBL/GenBank/DDBJ databases">
        <authorList>
            <person name="Lin J."/>
        </authorList>
    </citation>
    <scope>NUCLEOTIDE SEQUENCE</scope>
</reference>
<feature type="region of interest" description="Disordered" evidence="1">
    <location>
        <begin position="110"/>
        <end position="154"/>
    </location>
</feature>
<name>A0A6V7P990_ANACO</name>
<feature type="compositionally biased region" description="Basic and acidic residues" evidence="1">
    <location>
        <begin position="125"/>
        <end position="143"/>
    </location>
</feature>
<feature type="compositionally biased region" description="Basic residues" evidence="1">
    <location>
        <begin position="7"/>
        <end position="27"/>
    </location>
</feature>
<evidence type="ECO:0000313" key="2">
    <source>
        <dbReference type="EMBL" id="CAD1827397.1"/>
    </source>
</evidence>
<organism evidence="2">
    <name type="scientific">Ananas comosus var. bracteatus</name>
    <name type="common">red pineapple</name>
    <dbReference type="NCBI Taxonomy" id="296719"/>
    <lineage>
        <taxon>Eukaryota</taxon>
        <taxon>Viridiplantae</taxon>
        <taxon>Streptophyta</taxon>
        <taxon>Embryophyta</taxon>
        <taxon>Tracheophyta</taxon>
        <taxon>Spermatophyta</taxon>
        <taxon>Magnoliopsida</taxon>
        <taxon>Liliopsida</taxon>
        <taxon>Poales</taxon>
        <taxon>Bromeliaceae</taxon>
        <taxon>Bromelioideae</taxon>
        <taxon>Ananas</taxon>
    </lineage>
</organism>
<feature type="compositionally biased region" description="Low complexity" evidence="1">
    <location>
        <begin position="202"/>
        <end position="213"/>
    </location>
</feature>
<sequence length="228" mass="25040">MDAPAHRLPRLRSRRGRANRCPLGRRTRRRPTLFLASSCFPSFPPRSSAPDGCGGLRAPSLARELLSADKRFLFVSGGGGENNGFAKVDLVGEKSAAVEVKVEVGHKGPRSRWKKFGEKKKKRARGEWARSRAHKAEARRDVPKGGGKRSLGRVRGEDGEWSPFIFTIIPFGASFVLVDESFPLSSHPSYPISCRRSPPPQSQVFSPSSSSPVSCCLRLDSQTYASFS</sequence>
<gene>
    <name evidence="2" type="ORF">CB5_LOCUS10608</name>
</gene>
<feature type="region of interest" description="Disordered" evidence="1">
    <location>
        <begin position="193"/>
        <end position="213"/>
    </location>
</feature>
<feature type="compositionally biased region" description="Basic residues" evidence="1">
    <location>
        <begin position="110"/>
        <end position="124"/>
    </location>
</feature>
<protein>
    <submittedName>
        <fullName evidence="2">Uncharacterized protein</fullName>
    </submittedName>
</protein>
<dbReference type="EMBL" id="LR862146">
    <property type="protein sequence ID" value="CAD1827397.1"/>
    <property type="molecule type" value="Genomic_DNA"/>
</dbReference>
<accession>A0A6V7P990</accession>
<proteinExistence type="predicted"/>
<feature type="region of interest" description="Disordered" evidence="1">
    <location>
        <begin position="1"/>
        <end position="27"/>
    </location>
</feature>
<dbReference type="AlphaFoldDB" id="A0A6V7P990"/>